<evidence type="ECO:0000313" key="2">
    <source>
        <dbReference type="EMBL" id="KAF2857934.1"/>
    </source>
</evidence>
<dbReference type="AlphaFoldDB" id="A0A6A7BRS7"/>
<protein>
    <submittedName>
        <fullName evidence="2">Uncharacterized protein</fullName>
    </submittedName>
</protein>
<proteinExistence type="predicted"/>
<gene>
    <name evidence="2" type="ORF">K470DRAFT_148928</name>
</gene>
<feature type="region of interest" description="Disordered" evidence="1">
    <location>
        <begin position="1"/>
        <end position="21"/>
    </location>
</feature>
<reference evidence="2" key="1">
    <citation type="journal article" date="2020" name="Stud. Mycol.">
        <title>101 Dothideomycetes genomes: a test case for predicting lifestyles and emergence of pathogens.</title>
        <authorList>
            <person name="Haridas S."/>
            <person name="Albert R."/>
            <person name="Binder M."/>
            <person name="Bloem J."/>
            <person name="Labutti K."/>
            <person name="Salamov A."/>
            <person name="Andreopoulos B."/>
            <person name="Baker S."/>
            <person name="Barry K."/>
            <person name="Bills G."/>
            <person name="Bluhm B."/>
            <person name="Cannon C."/>
            <person name="Castanera R."/>
            <person name="Culley D."/>
            <person name="Daum C."/>
            <person name="Ezra D."/>
            <person name="Gonzalez J."/>
            <person name="Henrissat B."/>
            <person name="Kuo A."/>
            <person name="Liang C."/>
            <person name="Lipzen A."/>
            <person name="Lutzoni F."/>
            <person name="Magnuson J."/>
            <person name="Mondo S."/>
            <person name="Nolan M."/>
            <person name="Ohm R."/>
            <person name="Pangilinan J."/>
            <person name="Park H.-J."/>
            <person name="Ramirez L."/>
            <person name="Alfaro M."/>
            <person name="Sun H."/>
            <person name="Tritt A."/>
            <person name="Yoshinaga Y."/>
            <person name="Zwiers L.-H."/>
            <person name="Turgeon B."/>
            <person name="Goodwin S."/>
            <person name="Spatafora J."/>
            <person name="Crous P."/>
            <person name="Grigoriev I."/>
        </authorList>
    </citation>
    <scope>NUCLEOTIDE SEQUENCE</scope>
    <source>
        <strain evidence="2">CBS 480.64</strain>
    </source>
</reference>
<evidence type="ECO:0000313" key="3">
    <source>
        <dbReference type="Proteomes" id="UP000799421"/>
    </source>
</evidence>
<dbReference type="Proteomes" id="UP000799421">
    <property type="component" value="Unassembled WGS sequence"/>
</dbReference>
<name>A0A6A7BRS7_9PEZI</name>
<dbReference type="EMBL" id="MU006022">
    <property type="protein sequence ID" value="KAF2857934.1"/>
    <property type="molecule type" value="Genomic_DNA"/>
</dbReference>
<accession>A0A6A7BRS7</accession>
<evidence type="ECO:0000256" key="1">
    <source>
        <dbReference type="SAM" id="MobiDB-lite"/>
    </source>
</evidence>
<sequence>MVGSIVGPTKRQPGKRPTGWQRGYFQGSINGCASKHLSHCLLTFTWQADHPGRIQYVFGVAQIEKKRQKAMASNSGKEVTYWSAIYVSVVLHIRVASFAGHHNMSTISSLTTPSLRG</sequence>
<organism evidence="2 3">
    <name type="scientific">Piedraia hortae CBS 480.64</name>
    <dbReference type="NCBI Taxonomy" id="1314780"/>
    <lineage>
        <taxon>Eukaryota</taxon>
        <taxon>Fungi</taxon>
        <taxon>Dikarya</taxon>
        <taxon>Ascomycota</taxon>
        <taxon>Pezizomycotina</taxon>
        <taxon>Dothideomycetes</taxon>
        <taxon>Dothideomycetidae</taxon>
        <taxon>Capnodiales</taxon>
        <taxon>Piedraiaceae</taxon>
        <taxon>Piedraia</taxon>
    </lineage>
</organism>
<keyword evidence="3" id="KW-1185">Reference proteome</keyword>